<evidence type="ECO:0000313" key="1">
    <source>
        <dbReference type="EMBL" id="KAA6373574.1"/>
    </source>
</evidence>
<dbReference type="EMBL" id="SNRW01012628">
    <property type="protein sequence ID" value="KAA6373574.1"/>
    <property type="molecule type" value="Genomic_DNA"/>
</dbReference>
<protein>
    <submittedName>
        <fullName evidence="1">Uncharacterized protein</fullName>
    </submittedName>
</protein>
<name>A0A5J4UTK3_9EUKA</name>
<evidence type="ECO:0000313" key="2">
    <source>
        <dbReference type="Proteomes" id="UP000324800"/>
    </source>
</evidence>
<gene>
    <name evidence="1" type="ORF">EZS28_030900</name>
</gene>
<sequence>MQDAAIAIILFTDSYAYKKERKQKEQPESESTDSLIEIAANLEYIRDKIWNNKEFKQMIKNQNLLRPLASLTIFKLNNHSNQEVDRLRFNVRQESRWCLSRFHYNGDAQDFADLVNVQYGKVTCISLSTAGGIGEEKNEDIYIGLENICNFLREQHEGRNSSWLPSFQPLPLLVRMTEEQIEEEGAIEEVEAQMKNKGYYDIKYYANWVKAETLNHFIQW</sequence>
<dbReference type="AlphaFoldDB" id="A0A5J4UTK3"/>
<comment type="caution">
    <text evidence="1">The sequence shown here is derived from an EMBL/GenBank/DDBJ whole genome shotgun (WGS) entry which is preliminary data.</text>
</comment>
<organism evidence="1 2">
    <name type="scientific">Streblomastix strix</name>
    <dbReference type="NCBI Taxonomy" id="222440"/>
    <lineage>
        <taxon>Eukaryota</taxon>
        <taxon>Metamonada</taxon>
        <taxon>Preaxostyla</taxon>
        <taxon>Oxymonadida</taxon>
        <taxon>Streblomastigidae</taxon>
        <taxon>Streblomastix</taxon>
    </lineage>
</organism>
<accession>A0A5J4UTK3</accession>
<dbReference type="Proteomes" id="UP000324800">
    <property type="component" value="Unassembled WGS sequence"/>
</dbReference>
<reference evidence="1 2" key="1">
    <citation type="submission" date="2019-03" db="EMBL/GenBank/DDBJ databases">
        <title>Single cell metagenomics reveals metabolic interactions within the superorganism composed of flagellate Streblomastix strix and complex community of Bacteroidetes bacteria on its surface.</title>
        <authorList>
            <person name="Treitli S.C."/>
            <person name="Kolisko M."/>
            <person name="Husnik F."/>
            <person name="Keeling P."/>
            <person name="Hampl V."/>
        </authorList>
    </citation>
    <scope>NUCLEOTIDE SEQUENCE [LARGE SCALE GENOMIC DNA]</scope>
    <source>
        <strain evidence="1">ST1C</strain>
    </source>
</reference>
<proteinExistence type="predicted"/>